<sequence>MAAETTTTPSTGDHDTNPAAEAAEAVHGHEVPAGTSEVAAHGGEGGGLPQFRTEYWGGQIVWLLLIFLLLYILLGRVFVPRLRKVLDTRAETISAAVAEAKSVQAEAEKLAEAAKAEVAQARADARRVGAEAKAKAAAEIAERQAELERELDAKLAEAEGRIRTMRDQAMTNVGAIASETAQAMVQKLTGQPAAPAEVEAALAARIPAGAV</sequence>
<reference evidence="17" key="1">
    <citation type="journal article" date="2019" name="Int. J. Syst. Evol. Microbiol.">
        <title>The Global Catalogue of Microorganisms (GCM) 10K type strain sequencing project: providing services to taxonomists for standard genome sequencing and annotation.</title>
        <authorList>
            <consortium name="The Broad Institute Genomics Platform"/>
            <consortium name="The Broad Institute Genome Sequencing Center for Infectious Disease"/>
            <person name="Wu L."/>
            <person name="Ma J."/>
        </authorList>
    </citation>
    <scope>NUCLEOTIDE SEQUENCE [LARGE SCALE GENOMIC DNA]</scope>
    <source>
        <strain evidence="17">DFY28</strain>
    </source>
</reference>
<evidence type="ECO:0000256" key="13">
    <source>
        <dbReference type="HAMAP-Rule" id="MF_01398"/>
    </source>
</evidence>
<evidence type="ECO:0000256" key="2">
    <source>
        <dbReference type="ARBA" id="ARBA00022448"/>
    </source>
</evidence>
<dbReference type="InterPro" id="IPR002146">
    <property type="entry name" value="ATP_synth_b/b'su_bac/chlpt"/>
</dbReference>
<keyword evidence="3 13" id="KW-0138">CF(0)</keyword>
<evidence type="ECO:0000256" key="15">
    <source>
        <dbReference type="SAM" id="Coils"/>
    </source>
</evidence>
<dbReference type="InterPro" id="IPR050059">
    <property type="entry name" value="ATP_synthase_B_chain"/>
</dbReference>
<keyword evidence="6 13" id="KW-1133">Transmembrane helix</keyword>
<keyword evidence="5 13" id="KW-0375">Hydrogen ion transport</keyword>
<feature type="coiled-coil region" evidence="15">
    <location>
        <begin position="93"/>
        <end position="168"/>
    </location>
</feature>
<proteinExistence type="inferred from homology"/>
<dbReference type="PANTHER" id="PTHR33445:SF1">
    <property type="entry name" value="ATP SYNTHASE SUBUNIT B"/>
    <property type="match status" value="1"/>
</dbReference>
<dbReference type="Proteomes" id="UP001597237">
    <property type="component" value="Unassembled WGS sequence"/>
</dbReference>
<keyword evidence="7 13" id="KW-0406">Ion transport</keyword>
<keyword evidence="13" id="KW-1003">Cell membrane</keyword>
<evidence type="ECO:0000256" key="10">
    <source>
        <dbReference type="ARBA" id="ARBA00025198"/>
    </source>
</evidence>
<keyword evidence="2 13" id="KW-0813">Transport</keyword>
<evidence type="ECO:0000256" key="6">
    <source>
        <dbReference type="ARBA" id="ARBA00022989"/>
    </source>
</evidence>
<evidence type="ECO:0000256" key="3">
    <source>
        <dbReference type="ARBA" id="ARBA00022547"/>
    </source>
</evidence>
<evidence type="ECO:0000256" key="1">
    <source>
        <dbReference type="ARBA" id="ARBA00005513"/>
    </source>
</evidence>
<keyword evidence="9 13" id="KW-0066">ATP synthesis</keyword>
<gene>
    <name evidence="13" type="primary">atpF</name>
    <name evidence="16" type="ORF">ACFSC0_11595</name>
</gene>
<comment type="caution">
    <text evidence="16">The sequence shown here is derived from an EMBL/GenBank/DDBJ whole genome shotgun (WGS) entry which is preliminary data.</text>
</comment>
<dbReference type="EMBL" id="JBHUEY010000001">
    <property type="protein sequence ID" value="MFD1784040.1"/>
    <property type="molecule type" value="Genomic_DNA"/>
</dbReference>
<accession>A0ABW4N5U8</accession>
<keyword evidence="8 13" id="KW-0472">Membrane</keyword>
<evidence type="ECO:0000256" key="14">
    <source>
        <dbReference type="RuleBase" id="RU003848"/>
    </source>
</evidence>
<name>A0ABW4N5U8_9CAUL</name>
<evidence type="ECO:0000256" key="9">
    <source>
        <dbReference type="ARBA" id="ARBA00023310"/>
    </source>
</evidence>
<evidence type="ECO:0000256" key="11">
    <source>
        <dbReference type="ARBA" id="ARBA00025614"/>
    </source>
</evidence>
<keyword evidence="17" id="KW-1185">Reference proteome</keyword>
<keyword evidence="4 13" id="KW-0812">Transmembrane</keyword>
<comment type="function">
    <text evidence="10 13">F(1)F(0) ATP synthase produces ATP from ADP in the presence of a proton or sodium gradient. F-type ATPases consist of two structural domains, F(1) containing the extramembraneous catalytic core and F(0) containing the membrane proton channel, linked together by a central stalk and a peripheral stalk. During catalysis, ATP synthesis in the catalytic domain of F(1) is coupled via a rotary mechanism of the central stalk subunits to proton translocation.</text>
</comment>
<dbReference type="RefSeq" id="WP_377282773.1">
    <property type="nucleotide sequence ID" value="NZ_JBHRSI010000008.1"/>
</dbReference>
<evidence type="ECO:0000313" key="17">
    <source>
        <dbReference type="Proteomes" id="UP001597237"/>
    </source>
</evidence>
<evidence type="ECO:0000256" key="8">
    <source>
        <dbReference type="ARBA" id="ARBA00023136"/>
    </source>
</evidence>
<protein>
    <recommendedName>
        <fullName evidence="13">ATP synthase subunit b</fullName>
    </recommendedName>
    <alternativeName>
        <fullName evidence="13">ATP synthase F(0) sector subunit b</fullName>
    </alternativeName>
    <alternativeName>
        <fullName evidence="13">ATPase subunit I</fullName>
    </alternativeName>
    <alternativeName>
        <fullName evidence="13">F-type ATPase subunit b</fullName>
        <shortName evidence="13">F-ATPase subunit b</shortName>
    </alternativeName>
</protein>
<evidence type="ECO:0000256" key="12">
    <source>
        <dbReference type="ARBA" id="ARBA00037847"/>
    </source>
</evidence>
<evidence type="ECO:0000256" key="5">
    <source>
        <dbReference type="ARBA" id="ARBA00022781"/>
    </source>
</evidence>
<evidence type="ECO:0000256" key="7">
    <source>
        <dbReference type="ARBA" id="ARBA00023065"/>
    </source>
</evidence>
<comment type="function">
    <text evidence="11">Component of the F(0) channel, it forms part of the peripheral stalk, linking F(1) to F(0). The b'-subunit is a diverged and duplicated form of b found in plants and photosynthetic bacteria.</text>
</comment>
<comment type="subunit">
    <text evidence="13">F-type ATPases have 2 components, F(1) - the catalytic core - and F(0) - the membrane proton channel. F(1) has five subunits: alpha(3), beta(3), gamma(1), delta(1), epsilon(1). F(0) has three main subunits: a(1), b(2) and c(10-14). The alpha and beta chains form an alternating ring which encloses part of the gamma chain. F(1) is attached to F(0) by a central stalk formed by the gamma and epsilon chains, while a peripheral stalk is formed by the delta and b chains.</text>
</comment>
<evidence type="ECO:0000313" key="16">
    <source>
        <dbReference type="EMBL" id="MFD1784040.1"/>
    </source>
</evidence>
<comment type="similarity">
    <text evidence="1 13 14">Belongs to the ATPase B chain family.</text>
</comment>
<dbReference type="PANTHER" id="PTHR33445">
    <property type="entry name" value="ATP SYNTHASE SUBUNIT B', CHLOROPLASTIC"/>
    <property type="match status" value="1"/>
</dbReference>
<keyword evidence="15" id="KW-0175">Coiled coil</keyword>
<comment type="subcellular location">
    <subcellularLocation>
        <location evidence="13">Cell membrane</location>
        <topology evidence="13">Single-pass membrane protein</topology>
    </subcellularLocation>
    <subcellularLocation>
        <location evidence="12">Endomembrane system</location>
        <topology evidence="12">Single-pass membrane protein</topology>
    </subcellularLocation>
</comment>
<feature type="transmembrane region" description="Helical" evidence="13">
    <location>
        <begin position="60"/>
        <end position="79"/>
    </location>
</feature>
<organism evidence="16 17">
    <name type="scientific">Phenylobacterium terrae</name>
    <dbReference type="NCBI Taxonomy" id="2665495"/>
    <lineage>
        <taxon>Bacteria</taxon>
        <taxon>Pseudomonadati</taxon>
        <taxon>Pseudomonadota</taxon>
        <taxon>Alphaproteobacteria</taxon>
        <taxon>Caulobacterales</taxon>
        <taxon>Caulobacteraceae</taxon>
        <taxon>Phenylobacterium</taxon>
    </lineage>
</organism>
<dbReference type="Pfam" id="PF00430">
    <property type="entry name" value="ATP-synt_B"/>
    <property type="match status" value="1"/>
</dbReference>
<dbReference type="HAMAP" id="MF_01398">
    <property type="entry name" value="ATP_synth_b_bprime"/>
    <property type="match status" value="1"/>
</dbReference>
<evidence type="ECO:0000256" key="4">
    <source>
        <dbReference type="ARBA" id="ARBA00022692"/>
    </source>
</evidence>